<accession>A0ABU3I9N0</accession>
<organism evidence="4 5">
    <name type="scientific">Gleimia hominis</name>
    <dbReference type="NCBI Taxonomy" id="595468"/>
    <lineage>
        <taxon>Bacteria</taxon>
        <taxon>Bacillati</taxon>
        <taxon>Actinomycetota</taxon>
        <taxon>Actinomycetes</taxon>
        <taxon>Actinomycetales</taxon>
        <taxon>Actinomycetaceae</taxon>
        <taxon>Gleimia</taxon>
    </lineage>
</organism>
<keyword evidence="2" id="KW-0501">Molybdenum cofactor biosynthesis</keyword>
<dbReference type="EMBL" id="JASXSX010000001">
    <property type="protein sequence ID" value="MDT3766908.1"/>
    <property type="molecule type" value="Genomic_DNA"/>
</dbReference>
<dbReference type="Proteomes" id="UP001247542">
    <property type="component" value="Unassembled WGS sequence"/>
</dbReference>
<comment type="caution">
    <text evidence="4">The sequence shown here is derived from an EMBL/GenBank/DDBJ whole genome shotgun (WGS) entry which is preliminary data.</text>
</comment>
<dbReference type="Gene3D" id="3.40.980.10">
    <property type="entry name" value="MoaB/Mog-like domain"/>
    <property type="match status" value="1"/>
</dbReference>
<protein>
    <submittedName>
        <fullName evidence="4">Molybdopterin-binding protein</fullName>
    </submittedName>
</protein>
<dbReference type="SMART" id="SM00852">
    <property type="entry name" value="MoCF_biosynth"/>
    <property type="match status" value="1"/>
</dbReference>
<proteinExistence type="predicted"/>
<feature type="domain" description="MoaB/Mog" evidence="3">
    <location>
        <begin position="25"/>
        <end position="172"/>
    </location>
</feature>
<evidence type="ECO:0000313" key="5">
    <source>
        <dbReference type="Proteomes" id="UP001247542"/>
    </source>
</evidence>
<dbReference type="InterPro" id="IPR001453">
    <property type="entry name" value="MoaB/Mog_dom"/>
</dbReference>
<comment type="pathway">
    <text evidence="1">Cofactor biosynthesis; molybdopterin biosynthesis.</text>
</comment>
<evidence type="ECO:0000313" key="4">
    <source>
        <dbReference type="EMBL" id="MDT3766908.1"/>
    </source>
</evidence>
<dbReference type="Pfam" id="PF00994">
    <property type="entry name" value="MoCF_biosynth"/>
    <property type="match status" value="1"/>
</dbReference>
<sequence length="189" mass="19843">MGDKNTNSKMKQKKLAKLRQRVAGAVIVVAHDRIRATQPDSAGNLARELLGKHQVDTPDLVLVDEDSAEVQGAIKDAIARGARVILTCGGTGVTSSDVTPQATEPLLAAHLDAIRWQIAQQGLSMTPLASLSRGLVGVTSQDSDGVLIVNSAGSRGGVKDTITVVGPLIPHVLEQLDPDTFKLVAEESN</sequence>
<evidence type="ECO:0000256" key="1">
    <source>
        <dbReference type="ARBA" id="ARBA00005046"/>
    </source>
</evidence>
<dbReference type="RefSeq" id="WP_313272138.1">
    <property type="nucleotide sequence ID" value="NZ_JASXSX010000001.1"/>
</dbReference>
<name>A0ABU3I9N0_9ACTO</name>
<gene>
    <name evidence="4" type="ORF">QS713_02360</name>
</gene>
<evidence type="ECO:0000256" key="2">
    <source>
        <dbReference type="ARBA" id="ARBA00023150"/>
    </source>
</evidence>
<reference evidence="4 5" key="1">
    <citation type="submission" date="2023-06" db="EMBL/GenBank/DDBJ databases">
        <title>Draft genome sequence of Gleimia hominis type strain CCUG 57540T.</title>
        <authorList>
            <person name="Salva-Serra F."/>
            <person name="Cardew S."/>
            <person name="Jensie Markopoulos S."/>
            <person name="Ohlen M."/>
            <person name="Inganas E."/>
            <person name="Svensson-Stadler L."/>
            <person name="Moore E.R.B."/>
        </authorList>
    </citation>
    <scope>NUCLEOTIDE SEQUENCE [LARGE SCALE GENOMIC DNA]</scope>
    <source>
        <strain evidence="4 5">CCUG 57540</strain>
    </source>
</reference>
<keyword evidence="5" id="KW-1185">Reference proteome</keyword>
<dbReference type="PANTHER" id="PTHR43764:SF1">
    <property type="entry name" value="MOLYBDOPTERIN MOLYBDOTRANSFERASE"/>
    <property type="match status" value="1"/>
</dbReference>
<dbReference type="InterPro" id="IPR036425">
    <property type="entry name" value="MoaB/Mog-like_dom_sf"/>
</dbReference>
<dbReference type="PANTHER" id="PTHR43764">
    <property type="entry name" value="MOLYBDENUM COFACTOR BIOSYNTHESIS"/>
    <property type="match status" value="1"/>
</dbReference>
<dbReference type="InterPro" id="IPR051920">
    <property type="entry name" value="MPT_Adenylyltrnsfr/MoaC-Rel"/>
</dbReference>
<dbReference type="SUPFAM" id="SSF53218">
    <property type="entry name" value="Molybdenum cofactor biosynthesis proteins"/>
    <property type="match status" value="1"/>
</dbReference>
<evidence type="ECO:0000259" key="3">
    <source>
        <dbReference type="SMART" id="SM00852"/>
    </source>
</evidence>